<protein>
    <submittedName>
        <fullName evidence="3">Uncharacterized protein</fullName>
    </submittedName>
</protein>
<dbReference type="OrthoDB" id="115706at2759"/>
<feature type="transmembrane region" description="Helical" evidence="1">
    <location>
        <begin position="158"/>
        <end position="179"/>
    </location>
</feature>
<evidence type="ECO:0000313" key="4">
    <source>
        <dbReference type="Proteomes" id="UP000429607"/>
    </source>
</evidence>
<organism evidence="3 4">
    <name type="scientific">Phytophthora rubi</name>
    <dbReference type="NCBI Taxonomy" id="129364"/>
    <lineage>
        <taxon>Eukaryota</taxon>
        <taxon>Sar</taxon>
        <taxon>Stramenopiles</taxon>
        <taxon>Oomycota</taxon>
        <taxon>Peronosporomycetes</taxon>
        <taxon>Peronosporales</taxon>
        <taxon>Peronosporaceae</taxon>
        <taxon>Phytophthora</taxon>
    </lineage>
</organism>
<dbReference type="EMBL" id="QXFV01000944">
    <property type="protein sequence ID" value="KAE9020266.1"/>
    <property type="molecule type" value="Genomic_DNA"/>
</dbReference>
<comment type="caution">
    <text evidence="3">The sequence shown here is derived from an EMBL/GenBank/DDBJ whole genome shotgun (WGS) entry which is preliminary data.</text>
</comment>
<name>A0A6A3LLP4_9STRA</name>
<dbReference type="Proteomes" id="UP000429607">
    <property type="component" value="Unassembled WGS sequence"/>
</dbReference>
<keyword evidence="1" id="KW-1133">Transmembrane helix</keyword>
<dbReference type="EMBL" id="QXFU01000954">
    <property type="protein sequence ID" value="KAE9015136.1"/>
    <property type="molecule type" value="Genomic_DNA"/>
</dbReference>
<feature type="transmembrane region" description="Helical" evidence="1">
    <location>
        <begin position="303"/>
        <end position="320"/>
    </location>
</feature>
<dbReference type="Proteomes" id="UP000435112">
    <property type="component" value="Unassembled WGS sequence"/>
</dbReference>
<dbReference type="AlphaFoldDB" id="A0A6A3LLP4"/>
<sequence length="423" mass="47469">MIAIALCICFGWTLWLILLNVAPNDTVNSVMNTKNFDYGSFWLMVAHSRALVGVTTFGLSVVALGYLSVLVKMFTCLRRPENVCLFHQATSFELVHKMGKALTNAADRRLSSRVTSSAKKLASVLTHEESPARKRIFGDLALETLLLYHMLEAGSPTVLIGIFTFVAASNAIACAAMMFEPHERAPLAETFIDILFDFLIIIGCPMLVVVYCLSTFTFDRAKFAINLEVFPPGTFDQGASVIVDAMQIAVIYESLKSLRIMTTLNFFTRIGVNMTLCFLLWLAVDLIHKPKKKHNSVYPKRHWVGAVFLVVYAAMLTIFVEESVRTSSLACQPHPECVVNSRRWTILEDGSLTQCPCLMLIDRDIAPKTYAEWENPTNVTEKVAQLAAKGDLQTVQLTNRYLEYTHTQTFPVWIKELTNLEFL</sequence>
<gene>
    <name evidence="3" type="ORF">PR001_g13649</name>
    <name evidence="2" type="ORF">PR002_g14020</name>
</gene>
<feature type="transmembrane region" description="Helical" evidence="1">
    <location>
        <begin position="191"/>
        <end position="213"/>
    </location>
</feature>
<feature type="transmembrane region" description="Helical" evidence="1">
    <location>
        <begin position="266"/>
        <end position="283"/>
    </location>
</feature>
<evidence type="ECO:0000313" key="3">
    <source>
        <dbReference type="EMBL" id="KAE9020266.1"/>
    </source>
</evidence>
<evidence type="ECO:0000313" key="2">
    <source>
        <dbReference type="EMBL" id="KAE9015136.1"/>
    </source>
</evidence>
<reference evidence="4 5" key="1">
    <citation type="submission" date="2018-09" db="EMBL/GenBank/DDBJ databases">
        <title>Genomic investigation of the strawberry pathogen Phytophthora fragariae indicates pathogenicity is determined by transcriptional variation in three key races.</title>
        <authorList>
            <person name="Adams T.M."/>
            <person name="Armitage A.D."/>
            <person name="Sobczyk M.K."/>
            <person name="Bates H.J."/>
            <person name="Dunwell J.M."/>
            <person name="Nellist C.F."/>
            <person name="Harrison R.J."/>
        </authorList>
    </citation>
    <scope>NUCLEOTIDE SEQUENCE [LARGE SCALE GENOMIC DNA]</scope>
    <source>
        <strain evidence="3 4">SCRP249</strain>
        <strain evidence="2 5">SCRP324</strain>
    </source>
</reference>
<accession>A0A6A3LLP4</accession>
<evidence type="ECO:0000256" key="1">
    <source>
        <dbReference type="SAM" id="Phobius"/>
    </source>
</evidence>
<evidence type="ECO:0000313" key="5">
    <source>
        <dbReference type="Proteomes" id="UP000435112"/>
    </source>
</evidence>
<feature type="transmembrane region" description="Helical" evidence="1">
    <location>
        <begin position="48"/>
        <end position="71"/>
    </location>
</feature>
<keyword evidence="1" id="KW-0472">Membrane</keyword>
<keyword evidence="1" id="KW-0812">Transmembrane</keyword>
<proteinExistence type="predicted"/>